<dbReference type="GO" id="GO:0005975">
    <property type="term" value="P:carbohydrate metabolic process"/>
    <property type="evidence" value="ECO:0007669"/>
    <property type="project" value="InterPro"/>
</dbReference>
<dbReference type="Pfam" id="PF00933">
    <property type="entry name" value="Glyco_hydro_3"/>
    <property type="match status" value="1"/>
</dbReference>
<organism evidence="8 9">
    <name type="scientific">Sedimentibacter hydroxybenzoicus DSM 7310</name>
    <dbReference type="NCBI Taxonomy" id="1123245"/>
    <lineage>
        <taxon>Bacteria</taxon>
        <taxon>Bacillati</taxon>
        <taxon>Bacillota</taxon>
        <taxon>Tissierellia</taxon>
        <taxon>Sedimentibacter</taxon>
    </lineage>
</organism>
<evidence type="ECO:0000256" key="1">
    <source>
        <dbReference type="ARBA" id="ARBA00001231"/>
    </source>
</evidence>
<keyword evidence="5" id="KW-0326">Glycosidase</keyword>
<evidence type="ECO:0000313" key="9">
    <source>
        <dbReference type="Proteomes" id="UP000611629"/>
    </source>
</evidence>
<evidence type="ECO:0000256" key="4">
    <source>
        <dbReference type="ARBA" id="ARBA00022801"/>
    </source>
</evidence>
<gene>
    <name evidence="8" type="ORF">HZF24_00095</name>
</gene>
<name>A0A974GUQ5_SEDHY</name>
<comment type="catalytic activity">
    <reaction evidence="1">
        <text>Hydrolysis of terminal non-reducing N-acetyl-D-hexosamine residues in N-acetyl-beta-D-hexosaminides.</text>
        <dbReference type="EC" id="3.2.1.52"/>
    </reaction>
</comment>
<feature type="domain" description="Glycoside hydrolase family 3 N-terminal" evidence="7">
    <location>
        <begin position="71"/>
        <end position="384"/>
    </location>
</feature>
<protein>
    <recommendedName>
        <fullName evidence="3">beta-N-acetylhexosaminidase</fullName>
        <ecNumber evidence="3">3.2.1.52</ecNumber>
    </recommendedName>
</protein>
<evidence type="ECO:0000256" key="3">
    <source>
        <dbReference type="ARBA" id="ARBA00012663"/>
    </source>
</evidence>
<evidence type="ECO:0000313" key="8">
    <source>
        <dbReference type="EMBL" id="NYB72533.1"/>
    </source>
</evidence>
<reference evidence="8" key="1">
    <citation type="submission" date="2020-07" db="EMBL/GenBank/DDBJ databases">
        <title>Genomic analysis of a strain of Sedimentibacter Hydroxybenzoicus DSM7310.</title>
        <authorList>
            <person name="Ma S."/>
        </authorList>
    </citation>
    <scope>NUCLEOTIDE SEQUENCE</scope>
    <source>
        <strain evidence="8">DSM 7310</strain>
    </source>
</reference>
<dbReference type="InterPro" id="IPR017853">
    <property type="entry name" value="GH"/>
</dbReference>
<dbReference type="EC" id="3.2.1.52" evidence="3"/>
<comment type="caution">
    <text evidence="8">The sequence shown here is derived from an EMBL/GenBank/DDBJ whole genome shotgun (WGS) entry which is preliminary data.</text>
</comment>
<evidence type="ECO:0000256" key="5">
    <source>
        <dbReference type="ARBA" id="ARBA00023295"/>
    </source>
</evidence>
<comment type="similarity">
    <text evidence="2">Belongs to the glycosyl hydrolase 3 family.</text>
</comment>
<proteinExistence type="inferred from homology"/>
<evidence type="ECO:0000259" key="7">
    <source>
        <dbReference type="Pfam" id="PF00933"/>
    </source>
</evidence>
<dbReference type="Gene3D" id="3.20.20.300">
    <property type="entry name" value="Glycoside hydrolase, family 3, N-terminal domain"/>
    <property type="match status" value="1"/>
</dbReference>
<evidence type="ECO:0000256" key="2">
    <source>
        <dbReference type="ARBA" id="ARBA00005336"/>
    </source>
</evidence>
<dbReference type="GO" id="GO:0004563">
    <property type="term" value="F:beta-N-acetylhexosaminidase activity"/>
    <property type="evidence" value="ECO:0007669"/>
    <property type="project" value="UniProtKB-EC"/>
</dbReference>
<accession>A0A974GUQ5</accession>
<dbReference type="PANTHER" id="PTHR30480:SF13">
    <property type="entry name" value="BETA-HEXOSAMINIDASE"/>
    <property type="match status" value="1"/>
</dbReference>
<dbReference type="EMBL" id="JACBNQ010000001">
    <property type="protein sequence ID" value="NYB72533.1"/>
    <property type="molecule type" value="Genomic_DNA"/>
</dbReference>
<dbReference type="PROSITE" id="PS51257">
    <property type="entry name" value="PROKAR_LIPOPROTEIN"/>
    <property type="match status" value="1"/>
</dbReference>
<dbReference type="AlphaFoldDB" id="A0A974GUQ5"/>
<dbReference type="PANTHER" id="PTHR30480">
    <property type="entry name" value="BETA-HEXOSAMINIDASE-RELATED"/>
    <property type="match status" value="1"/>
</dbReference>
<dbReference type="InterPro" id="IPR019800">
    <property type="entry name" value="Glyco_hydro_3_AS"/>
</dbReference>
<evidence type="ECO:0000256" key="6">
    <source>
        <dbReference type="SAM" id="MobiDB-lite"/>
    </source>
</evidence>
<dbReference type="Proteomes" id="UP000611629">
    <property type="component" value="Unassembled WGS sequence"/>
</dbReference>
<dbReference type="RefSeq" id="WP_179236223.1">
    <property type="nucleotide sequence ID" value="NZ_JACBNQ010000001.1"/>
</dbReference>
<dbReference type="PROSITE" id="PS00775">
    <property type="entry name" value="GLYCOSYL_HYDROL_F3"/>
    <property type="match status" value="1"/>
</dbReference>
<dbReference type="InterPro" id="IPR050226">
    <property type="entry name" value="NagZ_Beta-hexosaminidase"/>
</dbReference>
<dbReference type="GO" id="GO:0009254">
    <property type="term" value="P:peptidoglycan turnover"/>
    <property type="evidence" value="ECO:0007669"/>
    <property type="project" value="TreeGrafter"/>
</dbReference>
<sequence>MKNLFIYLLIFLLTGCTSIEQPKNPDKNNGGPPPVEEPSVPIDPEEPEEPKNNSLFHEYDEQAEKLLMEMTTEEKIGQMFLVRYPEEKQLDLYLSMNPGGFIMFGKDFAGKSKNEVIYNIDYCQSNSTVPMIIAVDEEGGTVVRVSSNPLLSDERFKSPQELYEIGGFNEIEKDTVKKSKLLSELGINLNLAPIADISVDETDFIYQRSFGKNAEETAKYIKTVVEAMKNQGISSSLKHFPGYGNNVDTHTGSATDTRPYQQFISNDFIPFKAGIESGSESILISHNIIEAIDPELPASLSKKIIDILRYDMEFTGIIMTDDLSMGAISELRTELSPEVAAVSAGNDMLIVTDFENSFQALLSAVNSEGISMDRIDESVLRILKWKYYMSLFK</sequence>
<dbReference type="InterPro" id="IPR001764">
    <property type="entry name" value="Glyco_hydro_3_N"/>
</dbReference>
<dbReference type="InterPro" id="IPR036962">
    <property type="entry name" value="Glyco_hydro_3_N_sf"/>
</dbReference>
<keyword evidence="4" id="KW-0378">Hydrolase</keyword>
<feature type="region of interest" description="Disordered" evidence="6">
    <location>
        <begin position="22"/>
        <end position="54"/>
    </location>
</feature>
<dbReference type="SUPFAM" id="SSF51445">
    <property type="entry name" value="(Trans)glycosidases"/>
    <property type="match status" value="1"/>
</dbReference>
<keyword evidence="9" id="KW-1185">Reference proteome</keyword>